<dbReference type="PANTHER" id="PTHR43788">
    <property type="entry name" value="DNA2/NAM7 HELICASE FAMILY MEMBER"/>
    <property type="match status" value="1"/>
</dbReference>
<evidence type="ECO:0000256" key="2">
    <source>
        <dbReference type="ARBA" id="ARBA00022741"/>
    </source>
</evidence>
<comment type="caution">
    <text evidence="10">The sequence shown here is derived from an EMBL/GenBank/DDBJ whole genome shotgun (WGS) entry which is preliminary data.</text>
</comment>
<accession>A0A1R1S1Q3</accession>
<dbReference type="SUPFAM" id="SSF52540">
    <property type="entry name" value="P-loop containing nucleoside triphosphate hydrolases"/>
    <property type="match status" value="1"/>
</dbReference>
<organism evidence="10 11">
    <name type="scientific">Bacillus swezeyi</name>
    <dbReference type="NCBI Taxonomy" id="1925020"/>
    <lineage>
        <taxon>Bacteria</taxon>
        <taxon>Bacillati</taxon>
        <taxon>Bacillota</taxon>
        <taxon>Bacilli</taxon>
        <taxon>Bacillales</taxon>
        <taxon>Bacillaceae</taxon>
        <taxon>Bacillus</taxon>
    </lineage>
</organism>
<evidence type="ECO:0000256" key="1">
    <source>
        <dbReference type="ARBA" id="ARBA00007913"/>
    </source>
</evidence>
<dbReference type="GO" id="GO:0043139">
    <property type="term" value="F:5'-3' DNA helicase activity"/>
    <property type="evidence" value="ECO:0007669"/>
    <property type="project" value="TreeGrafter"/>
</dbReference>
<dbReference type="Pfam" id="PF10881">
    <property type="entry name" value="DUF2726"/>
    <property type="match status" value="1"/>
</dbReference>
<dbReference type="Pfam" id="PF13086">
    <property type="entry name" value="AAA_11"/>
    <property type="match status" value="1"/>
</dbReference>
<dbReference type="EMBL" id="MTJL01000011">
    <property type="protein sequence ID" value="OMI07103.1"/>
    <property type="molecule type" value="Genomic_DNA"/>
</dbReference>
<evidence type="ECO:0000259" key="9">
    <source>
        <dbReference type="Pfam" id="PF13087"/>
    </source>
</evidence>
<name>A0A1R1S1Q3_9BACI</name>
<keyword evidence="2" id="KW-0547">Nucleotide-binding</keyword>
<dbReference type="InterPro" id="IPR027417">
    <property type="entry name" value="P-loop_NTPase"/>
</dbReference>
<dbReference type="InterPro" id="IPR041677">
    <property type="entry name" value="DNA2/NAM7_AAA_11"/>
</dbReference>
<evidence type="ECO:0000256" key="4">
    <source>
        <dbReference type="ARBA" id="ARBA00022806"/>
    </source>
</evidence>
<dbReference type="GO" id="GO:0005524">
    <property type="term" value="F:ATP binding"/>
    <property type="evidence" value="ECO:0007669"/>
    <property type="project" value="UniProtKB-KW"/>
</dbReference>
<feature type="domain" description="DUF2726" evidence="7">
    <location>
        <begin position="830"/>
        <end position="912"/>
    </location>
</feature>
<dbReference type="Gene3D" id="3.40.960.10">
    <property type="entry name" value="VSR Endonuclease"/>
    <property type="match status" value="1"/>
</dbReference>
<proteinExistence type="inferred from homology"/>
<protein>
    <submittedName>
        <fullName evidence="10">DNA helicase</fullName>
    </submittedName>
</protein>
<dbReference type="CDD" id="cd18808">
    <property type="entry name" value="SF1_C_Upf1"/>
    <property type="match status" value="1"/>
</dbReference>
<dbReference type="Proteomes" id="UP000187367">
    <property type="component" value="Unassembled WGS sequence"/>
</dbReference>
<evidence type="ECO:0000256" key="3">
    <source>
        <dbReference type="ARBA" id="ARBA00022801"/>
    </source>
</evidence>
<dbReference type="AlphaFoldDB" id="A0A1R1S1Q3"/>
<dbReference type="GO" id="GO:0016787">
    <property type="term" value="F:hydrolase activity"/>
    <property type="evidence" value="ECO:0007669"/>
    <property type="project" value="UniProtKB-KW"/>
</dbReference>
<keyword evidence="11" id="KW-1185">Reference proteome</keyword>
<keyword evidence="6" id="KW-0175">Coiled coil</keyword>
<keyword evidence="5" id="KW-0067">ATP-binding</keyword>
<keyword evidence="3" id="KW-0378">Hydrolase</keyword>
<sequence>MENSATIIKDHEDWTDRISDWKLIKRQENNEHYIKVSLKTGGYQYWSLERCRIRPVRKIKIGEDEQVFLKQEIKEGIESIVVYGEKYAIVIFKNSKRSYIYHLKDVKKVILGNKRFKNYTDYFRYVAEEKDKTPNDIPPLKRQFKTLNIRVDSALYAYFEKKSKSLGDARNIIFPFGLNLSQIQAVESAFSSQFSVIEGPPGTGKTQTILNLIANIIIKGQTAAVISNNNAAVSNVKEKLEKAGFSFLMASLGNKENQKQFFNQLPQVPGDINDWSIEPEKESELLHNIIEDTALIKDLFQLQNRQAILKQQIKDLKTERVYFKEHMRTQERLEPKLLPFYRFDNTKILNFMADEVMNNEKRMTFFKKMKYLLYYGLYNFKLMGDSLQKQKILTELQYKFYNQKIMELENELEQVNKTLRTKNFEEINKRIQEHSVLYFKSKIHQTQKRDFFVHFDQKNYKRSSNFNIFKRRFPIVLSTAFSLMDSIPSGYLFDYLIIDEASQLELVPGILALSCAKKVIIVGDTKQLPHIPDQKISSGMMGIEPCFDYAKHSMLHSILEVFKENIPVTLLKEHYRCHPMIIKFCNERYYNGELIPLTKTDDNSEPSIVLIKTAKGNHMRIFGNGSRYNIREIESLQEETIRDLTFSNDYQDIGFIAPYNGQINAANEYMEKEIIKNTVHKFQGRECDGIIFSTVLDKKARKIDIEFVDDSALINVAVSRAKKRFVLVSNVDIFKKSNKEISELIRYMEYYTESSLYHESNVISVFDLLYKEFSEVLLKRERKLKDSDSKFKSERIIASLLRDIFDEDKYKKFNFQRDYLLKDLLRKTSHLSPEEQKFIQTSAHCDFLIHYKMGNEPAGVIEVDGAAYHNKSNREQSRRDSLKDSILRKSGIPLLRLKTIESGEYNKVKEFLNSILTNG</sequence>
<dbReference type="InterPro" id="IPR047187">
    <property type="entry name" value="SF1_C_Upf1"/>
</dbReference>
<accession>A0A1R1QR30</accession>
<feature type="coiled-coil region" evidence="6">
    <location>
        <begin position="391"/>
        <end position="425"/>
    </location>
</feature>
<evidence type="ECO:0000256" key="6">
    <source>
        <dbReference type="SAM" id="Coils"/>
    </source>
</evidence>
<dbReference type="PANTHER" id="PTHR43788:SF8">
    <property type="entry name" value="DNA-BINDING PROTEIN SMUBP-2"/>
    <property type="match status" value="1"/>
</dbReference>
<reference evidence="10 11" key="1">
    <citation type="submission" date="2017-01" db="EMBL/GenBank/DDBJ databases">
        <title>Bacillus phylogenomics.</title>
        <authorList>
            <person name="Dunlap C."/>
        </authorList>
    </citation>
    <scope>NUCLEOTIDE SEQUENCE [LARGE SCALE GENOMIC DNA]</scope>
    <source>
        <strain evidence="10 11">NRRL B-41282</strain>
    </source>
</reference>
<dbReference type="InterPro" id="IPR041679">
    <property type="entry name" value="DNA2/NAM7-like_C"/>
</dbReference>
<dbReference type="RefSeq" id="WP_076759916.1">
    <property type="nucleotide sequence ID" value="NZ_JARMMI010000003.1"/>
</dbReference>
<dbReference type="InterPro" id="IPR024402">
    <property type="entry name" value="DUF2726"/>
</dbReference>
<gene>
    <name evidence="10" type="ORF">BW143_07895</name>
</gene>
<dbReference type="OrthoDB" id="9757917at2"/>
<evidence type="ECO:0000313" key="10">
    <source>
        <dbReference type="EMBL" id="OMI07103.1"/>
    </source>
</evidence>
<dbReference type="Gene3D" id="3.40.50.300">
    <property type="entry name" value="P-loop containing nucleotide triphosphate hydrolases"/>
    <property type="match status" value="3"/>
</dbReference>
<evidence type="ECO:0000313" key="11">
    <source>
        <dbReference type="Proteomes" id="UP000187367"/>
    </source>
</evidence>
<comment type="similarity">
    <text evidence="1">Belongs to the DNA2/NAM7 helicase family.</text>
</comment>
<keyword evidence="4 10" id="KW-0347">Helicase</keyword>
<feature type="domain" description="DNA2/NAM7 helicase-like C-terminal" evidence="9">
    <location>
        <begin position="558"/>
        <end position="731"/>
    </location>
</feature>
<dbReference type="InterPro" id="IPR050534">
    <property type="entry name" value="Coronavir_polyprotein_1ab"/>
</dbReference>
<evidence type="ECO:0000259" key="8">
    <source>
        <dbReference type="Pfam" id="PF13086"/>
    </source>
</evidence>
<feature type="domain" description="DNA2/NAM7 helicase helicase" evidence="8">
    <location>
        <begin position="178"/>
        <end position="529"/>
    </location>
</feature>
<dbReference type="Pfam" id="PF13087">
    <property type="entry name" value="AAA_12"/>
    <property type="match status" value="1"/>
</dbReference>
<evidence type="ECO:0000259" key="7">
    <source>
        <dbReference type="Pfam" id="PF10881"/>
    </source>
</evidence>
<evidence type="ECO:0000256" key="5">
    <source>
        <dbReference type="ARBA" id="ARBA00022840"/>
    </source>
</evidence>